<dbReference type="SUPFAM" id="SSF51395">
    <property type="entry name" value="FMN-linked oxidoreductases"/>
    <property type="match status" value="1"/>
</dbReference>
<organism evidence="9 10">
    <name type="scientific">Gleimia hominis</name>
    <dbReference type="NCBI Taxonomy" id="595468"/>
    <lineage>
        <taxon>Bacteria</taxon>
        <taxon>Bacillati</taxon>
        <taxon>Actinomycetota</taxon>
        <taxon>Actinomycetes</taxon>
        <taxon>Actinomycetales</taxon>
        <taxon>Actinomycetaceae</taxon>
        <taxon>Gleimia</taxon>
    </lineage>
</organism>
<evidence type="ECO:0000256" key="7">
    <source>
        <dbReference type="SAM" id="MobiDB-lite"/>
    </source>
</evidence>
<keyword evidence="10" id="KW-1185">Reference proteome</keyword>
<dbReference type="Pfam" id="PF01207">
    <property type="entry name" value="Dus"/>
    <property type="match status" value="1"/>
</dbReference>
<dbReference type="InterPro" id="IPR035587">
    <property type="entry name" value="DUS-like_FMN-bd"/>
</dbReference>
<dbReference type="EMBL" id="JASXSX010000001">
    <property type="protein sequence ID" value="MDT3767491.1"/>
    <property type="molecule type" value="Genomic_DNA"/>
</dbReference>
<name>A0ABU3IAW7_9ACTO</name>
<dbReference type="InterPro" id="IPR018517">
    <property type="entry name" value="tRNA_hU_synthase_CS"/>
</dbReference>
<keyword evidence="3" id="KW-0288">FMN</keyword>
<evidence type="ECO:0000256" key="5">
    <source>
        <dbReference type="ARBA" id="ARBA00022857"/>
    </source>
</evidence>
<dbReference type="PANTHER" id="PTHR45846:SF1">
    <property type="entry name" value="TRNA-DIHYDROURIDINE(47) SYNTHASE [NAD(P)(+)]-LIKE"/>
    <property type="match status" value="1"/>
</dbReference>
<dbReference type="PANTHER" id="PTHR45846">
    <property type="entry name" value="TRNA-DIHYDROURIDINE(47) SYNTHASE [NAD(P)(+)]-LIKE"/>
    <property type="match status" value="1"/>
</dbReference>
<dbReference type="InterPro" id="IPR013785">
    <property type="entry name" value="Aldolase_TIM"/>
</dbReference>
<reference evidence="9 10" key="1">
    <citation type="submission" date="2023-06" db="EMBL/GenBank/DDBJ databases">
        <title>Draft genome sequence of Gleimia hominis type strain CCUG 57540T.</title>
        <authorList>
            <person name="Salva-Serra F."/>
            <person name="Cardew S."/>
            <person name="Jensie Markopoulos S."/>
            <person name="Ohlen M."/>
            <person name="Inganas E."/>
            <person name="Svensson-Stadler L."/>
            <person name="Moore E.R.B."/>
        </authorList>
    </citation>
    <scope>NUCLEOTIDE SEQUENCE [LARGE SCALE GENOMIC DNA]</scope>
    <source>
        <strain evidence="9 10">CCUG 57540</strain>
    </source>
</reference>
<dbReference type="EC" id="1.3.1.-" evidence="9"/>
<dbReference type="NCBIfam" id="TIGR00737">
    <property type="entry name" value="nifR3_yhdG"/>
    <property type="match status" value="1"/>
</dbReference>
<accession>A0ABU3IAW7</accession>
<dbReference type="GO" id="GO:0016491">
    <property type="term" value="F:oxidoreductase activity"/>
    <property type="evidence" value="ECO:0007669"/>
    <property type="project" value="UniProtKB-KW"/>
</dbReference>
<evidence type="ECO:0000256" key="6">
    <source>
        <dbReference type="ARBA" id="ARBA00023002"/>
    </source>
</evidence>
<protein>
    <submittedName>
        <fullName evidence="9">tRNA dihydrouridine synthase DusB</fullName>
        <ecNumber evidence="9">1.3.1.-</ecNumber>
    </submittedName>
</protein>
<keyword evidence="6 9" id="KW-0560">Oxidoreductase</keyword>
<evidence type="ECO:0000259" key="8">
    <source>
        <dbReference type="Pfam" id="PF01207"/>
    </source>
</evidence>
<keyword evidence="4" id="KW-0819">tRNA processing</keyword>
<comment type="caution">
    <text evidence="9">The sequence shown here is derived from an EMBL/GenBank/DDBJ whole genome shotgun (WGS) entry which is preliminary data.</text>
</comment>
<dbReference type="Gene3D" id="3.20.20.70">
    <property type="entry name" value="Aldolase class I"/>
    <property type="match status" value="1"/>
</dbReference>
<dbReference type="CDD" id="cd02801">
    <property type="entry name" value="DUS_like_FMN"/>
    <property type="match status" value="1"/>
</dbReference>
<proteinExistence type="predicted"/>
<evidence type="ECO:0000256" key="3">
    <source>
        <dbReference type="ARBA" id="ARBA00022643"/>
    </source>
</evidence>
<keyword evidence="5" id="KW-0521">NADP</keyword>
<dbReference type="Gene3D" id="1.10.1200.80">
    <property type="entry name" value="Putative flavin oxidoreducatase, domain 2"/>
    <property type="match status" value="1"/>
</dbReference>
<dbReference type="InterPro" id="IPR004652">
    <property type="entry name" value="DusB-like"/>
</dbReference>
<comment type="cofactor">
    <cofactor evidence="1">
        <name>FMN</name>
        <dbReference type="ChEBI" id="CHEBI:58210"/>
    </cofactor>
</comment>
<feature type="domain" description="DUS-like FMN-binding" evidence="8">
    <location>
        <begin position="12"/>
        <end position="341"/>
    </location>
</feature>
<sequence length="397" mass="43311">MGPIELWAPVLLSPMAGVTDQPFRRLCREFGEAGLSQDLQTQLPAAHAHVDAPAGLYVCEMITARALVEDNAKTRQMVAPDPRERVRSVQLYGTDPHVLEQATRILVQNAWADHIDLNFGCPVPKVTRKGGGAALPWKLDLFTDIVRAVRAGVKQVGRDVPVTVKLRIGIDSEHTTFRDAAQIAQDTGVAAVALHGRTQQQHYSGEADWDAIAELKSLLSIPVFGNGDVFSGADAQKMLDHTGVDAIVVGRGAQGRPWIFHDIVAALTGANKPEAAPTLKEVAEVIVKHAELMIEYSRSEEDAMRNMRKHIGWYLRGFSIGGQQRLTLQRVNTLSELVGQLQSLDLQQPYPQAARGRRGRAGKPKKTHLPAGWLDSRTLSTAGRRDVALNETHADGG</sequence>
<evidence type="ECO:0000256" key="4">
    <source>
        <dbReference type="ARBA" id="ARBA00022694"/>
    </source>
</evidence>
<dbReference type="InterPro" id="IPR024036">
    <property type="entry name" value="tRNA-dHydroUridine_Synthase_C"/>
</dbReference>
<feature type="compositionally biased region" description="Basic residues" evidence="7">
    <location>
        <begin position="355"/>
        <end position="368"/>
    </location>
</feature>
<dbReference type="PROSITE" id="PS01136">
    <property type="entry name" value="UPF0034"/>
    <property type="match status" value="1"/>
</dbReference>
<evidence type="ECO:0000256" key="1">
    <source>
        <dbReference type="ARBA" id="ARBA00001917"/>
    </source>
</evidence>
<evidence type="ECO:0000256" key="2">
    <source>
        <dbReference type="ARBA" id="ARBA00022630"/>
    </source>
</evidence>
<evidence type="ECO:0000313" key="10">
    <source>
        <dbReference type="Proteomes" id="UP001247542"/>
    </source>
</evidence>
<evidence type="ECO:0000313" key="9">
    <source>
        <dbReference type="EMBL" id="MDT3767491.1"/>
    </source>
</evidence>
<feature type="region of interest" description="Disordered" evidence="7">
    <location>
        <begin position="350"/>
        <end position="371"/>
    </location>
</feature>
<gene>
    <name evidence="9" type="primary">dusB</name>
    <name evidence="9" type="ORF">QS713_05365</name>
</gene>
<dbReference type="Proteomes" id="UP001247542">
    <property type="component" value="Unassembled WGS sequence"/>
</dbReference>
<keyword evidence="2" id="KW-0285">Flavoprotein</keyword>